<dbReference type="InterPro" id="IPR000120">
    <property type="entry name" value="Amidase"/>
</dbReference>
<evidence type="ECO:0000259" key="2">
    <source>
        <dbReference type="Pfam" id="PF21986"/>
    </source>
</evidence>
<dbReference type="Gene3D" id="3.90.1300.10">
    <property type="entry name" value="Amidase signature (AS) domain"/>
    <property type="match status" value="1"/>
</dbReference>
<feature type="domain" description="Amidase" evidence="1">
    <location>
        <begin position="53"/>
        <end position="439"/>
    </location>
</feature>
<organism evidence="3 4">
    <name type="scientific">Pseudomonas schmalbachii</name>
    <dbReference type="NCBI Taxonomy" id="2816993"/>
    <lineage>
        <taxon>Bacteria</taxon>
        <taxon>Pseudomonadati</taxon>
        <taxon>Pseudomonadota</taxon>
        <taxon>Gammaproteobacteria</taxon>
        <taxon>Pseudomonadales</taxon>
        <taxon>Pseudomonadaceae</taxon>
        <taxon>Pseudomonas</taxon>
    </lineage>
</organism>
<dbReference type="EC" id="3.5.1.54" evidence="3"/>
<comment type="caution">
    <text evidence="3">The sequence shown here is derived from an EMBL/GenBank/DDBJ whole genome shotgun (WGS) entry which is preliminary data.</text>
</comment>
<dbReference type="Proteomes" id="UP000669060">
    <property type="component" value="Unassembled WGS sequence"/>
</dbReference>
<dbReference type="Gene3D" id="1.20.58.1700">
    <property type="match status" value="1"/>
</dbReference>
<dbReference type="PANTHER" id="PTHR11895:SF169">
    <property type="entry name" value="GLUTAMYL-TRNA(GLN) AMIDOTRANSFERASE"/>
    <property type="match status" value="1"/>
</dbReference>
<evidence type="ECO:0000313" key="3">
    <source>
        <dbReference type="EMBL" id="MBO3276917.1"/>
    </source>
</evidence>
<evidence type="ECO:0000259" key="1">
    <source>
        <dbReference type="Pfam" id="PF01425"/>
    </source>
</evidence>
<gene>
    <name evidence="3" type="primary">atzF</name>
    <name evidence="3" type="ORF">JFY56_16960</name>
</gene>
<dbReference type="InterPro" id="IPR014085">
    <property type="entry name" value="Allophanate_hydrolase"/>
</dbReference>
<dbReference type="InterPro" id="IPR036928">
    <property type="entry name" value="AS_sf"/>
</dbReference>
<dbReference type="PANTHER" id="PTHR11895">
    <property type="entry name" value="TRANSAMIDASE"/>
    <property type="match status" value="1"/>
</dbReference>
<protein>
    <submittedName>
        <fullName evidence="3">Allophanate hydrolase</fullName>
        <ecNumber evidence="3">3.5.1.54</ecNumber>
    </submittedName>
</protein>
<dbReference type="SUPFAM" id="SSF75304">
    <property type="entry name" value="Amidase signature (AS) enzymes"/>
    <property type="match status" value="1"/>
</dbReference>
<dbReference type="InterPro" id="IPR023631">
    <property type="entry name" value="Amidase_dom"/>
</dbReference>
<sequence length="597" mass="62924">MSNAPFAFTLSDWQQAYRDQLQPAELLHALREQLSESDNAWISLASAAQLDTQLAELQALLDAAGGQIDKLPLYGVPFAIKDNIDAAGWATTAACPQFAYRAEADATVVARLRAAGAILIGKTNLDQFATGLVGTRSPYGAVSNAFKPEYVSGGSSSGSASVVARGLVPFALGTDTAGSGRVPAGFNNIVGLKPTKGWLSNTGLVPACRTIDCISVFALTVADAETVAGIAGGYDAADPYARQNPNSAPVGMGAAPKLAIPDQLEFFGDSQTQAVFEQAIAKLRELGAEVTPIDFSPFRELAEQLYQGSWVAERTVATEGMLNANPEAIDPVVRAIVTKGFDYSATDAYKAEYLRAELARKIDRSLAGFDALVVPTSPTIRTIAEMAEAPVLFNSQFGTYTNFTNLADLSALALPAGFRADGLPAGITLIAPAWHDRALAAFGKRWQVALDLPMGATGRAIPVQAADAQPAGSVRVAVVGAHLTGMPLNFQLTTRDAVFVEKTLTASQYRLYALAGTVPPKPGLAKAADGSQIIVELWDIPLARFGEFVAEIPPPLGIGNLQLADGRWVKGFICEPYALEGARDITAFGGWRAFVTS</sequence>
<dbReference type="NCBIfam" id="NF006043">
    <property type="entry name" value="PRK08186.1"/>
    <property type="match status" value="1"/>
</dbReference>
<dbReference type="Pfam" id="PF21986">
    <property type="entry name" value="AH_C"/>
    <property type="match status" value="1"/>
</dbReference>
<dbReference type="EMBL" id="JAELYA010000006">
    <property type="protein sequence ID" value="MBO3276917.1"/>
    <property type="molecule type" value="Genomic_DNA"/>
</dbReference>
<keyword evidence="3" id="KW-0378">Hydrolase</keyword>
<dbReference type="RefSeq" id="WP_208315129.1">
    <property type="nucleotide sequence ID" value="NZ_JAELYA010000006.1"/>
</dbReference>
<dbReference type="Gene3D" id="3.10.490.10">
    <property type="entry name" value="Gamma-glutamyl cyclotransferase-like"/>
    <property type="match status" value="1"/>
</dbReference>
<name>A0ABS3TTB1_9PSED</name>
<dbReference type="NCBIfam" id="TIGR02713">
    <property type="entry name" value="allophanate_hyd"/>
    <property type="match status" value="1"/>
</dbReference>
<reference evidence="3 4" key="1">
    <citation type="submission" date="2020-12" db="EMBL/GenBank/DDBJ databases">
        <title>Pseudomonas schmalbachii sp. nov. isolated from millipede gut.</title>
        <authorList>
            <person name="Shelomi M."/>
        </authorList>
    </citation>
    <scope>NUCLEOTIDE SEQUENCE [LARGE SCALE GENOMIC DNA]</scope>
    <source>
        <strain evidence="3 4">Milli4</strain>
    </source>
</reference>
<dbReference type="Pfam" id="PF01425">
    <property type="entry name" value="Amidase"/>
    <property type="match status" value="1"/>
</dbReference>
<dbReference type="GO" id="GO:0004039">
    <property type="term" value="F:allophanate hydrolase activity"/>
    <property type="evidence" value="ECO:0007669"/>
    <property type="project" value="UniProtKB-EC"/>
</dbReference>
<proteinExistence type="predicted"/>
<evidence type="ECO:0000313" key="4">
    <source>
        <dbReference type="Proteomes" id="UP000669060"/>
    </source>
</evidence>
<feature type="domain" description="Allophanate hydrolase C-terminal" evidence="2">
    <location>
        <begin position="474"/>
        <end position="595"/>
    </location>
</feature>
<accession>A0ABS3TTB1</accession>
<keyword evidence="4" id="KW-1185">Reference proteome</keyword>
<dbReference type="InterPro" id="IPR053844">
    <property type="entry name" value="AH_C"/>
</dbReference>